<dbReference type="Proteomes" id="UP000334820">
    <property type="component" value="Unassembled WGS sequence"/>
</dbReference>
<feature type="region of interest" description="Disordered" evidence="1">
    <location>
        <begin position="26"/>
        <end position="45"/>
    </location>
</feature>
<name>A0A5J4KDJ5_9CHLR</name>
<reference evidence="2 3" key="1">
    <citation type="journal article" date="2019" name="Int. J. Syst. Evol. Microbiol.">
        <title>Thermogemmatispora aurantia sp. nov. and Thermogemmatispora argillosa sp. nov., within the class Ktedonobacteria, and emended description of the genus Thermogemmatispora.</title>
        <authorList>
            <person name="Zheng Y."/>
            <person name="Wang C.M."/>
            <person name="Sakai Y."/>
            <person name="Abe K."/>
            <person name="Yokota A."/>
            <person name="Yabe S."/>
        </authorList>
    </citation>
    <scope>NUCLEOTIDE SEQUENCE [LARGE SCALE GENOMIC DNA]</scope>
    <source>
        <strain evidence="2 3">A1-2</strain>
    </source>
</reference>
<organism evidence="2 3">
    <name type="scientific">Thermogemmatispora aurantia</name>
    <dbReference type="NCBI Taxonomy" id="2045279"/>
    <lineage>
        <taxon>Bacteria</taxon>
        <taxon>Bacillati</taxon>
        <taxon>Chloroflexota</taxon>
        <taxon>Ktedonobacteria</taxon>
        <taxon>Thermogemmatisporales</taxon>
        <taxon>Thermogemmatisporaceae</taxon>
        <taxon>Thermogemmatispora</taxon>
    </lineage>
</organism>
<dbReference type="AlphaFoldDB" id="A0A5J4KDJ5"/>
<evidence type="ECO:0000313" key="2">
    <source>
        <dbReference type="EMBL" id="GER84679.1"/>
    </source>
</evidence>
<protein>
    <submittedName>
        <fullName evidence="2">Uncharacterized protein</fullName>
    </submittedName>
</protein>
<comment type="caution">
    <text evidence="2">The sequence shown here is derived from an EMBL/GenBank/DDBJ whole genome shotgun (WGS) entry which is preliminary data.</text>
</comment>
<dbReference type="EMBL" id="BKZV01000005">
    <property type="protein sequence ID" value="GER84679.1"/>
    <property type="molecule type" value="Genomic_DNA"/>
</dbReference>
<proteinExistence type="predicted"/>
<sequence>MQARLLLHFAQSYLLDRLAGVRRPFRQDPDPRVATTNEGHFNTHAFAPNQPPEIAYRFPLNGSLSGVVLLLLL</sequence>
<accession>A0A5J4KDJ5</accession>
<keyword evidence="3" id="KW-1185">Reference proteome</keyword>
<gene>
    <name evidence="2" type="ORF">KTAU_33150</name>
</gene>
<evidence type="ECO:0000256" key="1">
    <source>
        <dbReference type="SAM" id="MobiDB-lite"/>
    </source>
</evidence>
<evidence type="ECO:0000313" key="3">
    <source>
        <dbReference type="Proteomes" id="UP000334820"/>
    </source>
</evidence>